<dbReference type="HOGENOM" id="CLU_2893224_0_0_2"/>
<dbReference type="RefSeq" id="WP_230669745.1">
    <property type="nucleotide sequence ID" value="NZ_CP009526.1"/>
</dbReference>
<organism evidence="2 3">
    <name type="scientific">Methanosarcina barkeri str. Wiesmoor</name>
    <dbReference type="NCBI Taxonomy" id="1434109"/>
    <lineage>
        <taxon>Archaea</taxon>
        <taxon>Methanobacteriati</taxon>
        <taxon>Methanobacteriota</taxon>
        <taxon>Stenosarchaea group</taxon>
        <taxon>Methanomicrobia</taxon>
        <taxon>Methanosarcinales</taxon>
        <taxon>Methanosarcinaceae</taxon>
        <taxon>Methanosarcina</taxon>
    </lineage>
</organism>
<dbReference type="InterPro" id="IPR041698">
    <property type="entry name" value="Methyltransf_25"/>
</dbReference>
<name>A0A0E3QNG1_METBA</name>
<dbReference type="AlphaFoldDB" id="A0A0E3QNG1"/>
<proteinExistence type="predicted"/>
<dbReference type="KEGG" id="mbw:MSBRW_2390"/>
<protein>
    <submittedName>
        <fullName evidence="2">Cobalt-precorrin-6Y C(15)-methyltransferase</fullName>
    </submittedName>
</protein>
<dbReference type="Proteomes" id="UP000033038">
    <property type="component" value="Chromosome"/>
</dbReference>
<dbReference type="GeneID" id="68903976"/>
<keyword evidence="2" id="KW-0489">Methyltransferase</keyword>
<dbReference type="EMBL" id="CP009526">
    <property type="protein sequence ID" value="AKB51643.1"/>
    <property type="molecule type" value="Genomic_DNA"/>
</dbReference>
<dbReference type="GO" id="GO:0008168">
    <property type="term" value="F:methyltransferase activity"/>
    <property type="evidence" value="ECO:0007669"/>
    <property type="project" value="UniProtKB-KW"/>
</dbReference>
<dbReference type="InterPro" id="IPR029063">
    <property type="entry name" value="SAM-dependent_MTases_sf"/>
</dbReference>
<dbReference type="GO" id="GO:0032259">
    <property type="term" value="P:methylation"/>
    <property type="evidence" value="ECO:0007669"/>
    <property type="project" value="UniProtKB-KW"/>
</dbReference>
<sequence>MMRIKKGDFVLDIDCGTGKQALNVAGIIGLAGKFTGIDPSSYRIELARKKFDGDPPSMSIFW</sequence>
<evidence type="ECO:0000313" key="2">
    <source>
        <dbReference type="EMBL" id="AKB51643.1"/>
    </source>
</evidence>
<evidence type="ECO:0000259" key="1">
    <source>
        <dbReference type="Pfam" id="PF13649"/>
    </source>
</evidence>
<keyword evidence="2" id="KW-0808">Transferase</keyword>
<dbReference type="SUPFAM" id="SSF53335">
    <property type="entry name" value="S-adenosyl-L-methionine-dependent methyltransferases"/>
    <property type="match status" value="1"/>
</dbReference>
<accession>A0A0E3QNG1</accession>
<dbReference type="PATRIC" id="fig|1434109.4.peg.3084"/>
<gene>
    <name evidence="2" type="ORF">MSBRW_2390</name>
</gene>
<reference evidence="2 3" key="1">
    <citation type="submission" date="2014-07" db="EMBL/GenBank/DDBJ databases">
        <title>Methanogenic archaea and the global carbon cycle.</title>
        <authorList>
            <person name="Henriksen J.R."/>
            <person name="Luke J."/>
            <person name="Reinhart S."/>
            <person name="Benedict M.N."/>
            <person name="Youngblut N.D."/>
            <person name="Metcalf M.E."/>
            <person name="Whitaker R.J."/>
            <person name="Metcalf W.W."/>
        </authorList>
    </citation>
    <scope>NUCLEOTIDE SEQUENCE [LARGE SCALE GENOMIC DNA]</scope>
    <source>
        <strain evidence="2 3">Wiesmoor</strain>
    </source>
</reference>
<evidence type="ECO:0000313" key="3">
    <source>
        <dbReference type="Proteomes" id="UP000033038"/>
    </source>
</evidence>
<dbReference type="Gene3D" id="3.40.50.150">
    <property type="entry name" value="Vaccinia Virus protein VP39"/>
    <property type="match status" value="1"/>
</dbReference>
<dbReference type="Pfam" id="PF13649">
    <property type="entry name" value="Methyltransf_25"/>
    <property type="match status" value="1"/>
</dbReference>
<feature type="domain" description="Methyltransferase" evidence="1">
    <location>
        <begin position="10"/>
        <end position="56"/>
    </location>
</feature>